<reference evidence="2 3" key="1">
    <citation type="journal article" date="2016" name="Virology">
        <title>The genomic content and context of auxiliary metabolic genes in marine cyanomyoviruses.</title>
        <authorList>
            <person name="Crummett L.T."/>
            <person name="Puxty R.J."/>
            <person name="Weihe C."/>
            <person name="Marston M.F."/>
            <person name="Martiny J.B."/>
        </authorList>
    </citation>
    <scope>NUCLEOTIDE SEQUENCE [LARGE SCALE GENOMIC DNA]</scope>
    <source>
        <strain evidence="2">1109NB16</strain>
    </source>
</reference>
<dbReference type="EMBL" id="KU686206">
    <property type="protein sequence ID" value="AOV60678.1"/>
    <property type="molecule type" value="Genomic_DNA"/>
</dbReference>
<name>A0A1D8KPU8_9CAUD</name>
<dbReference type="RefSeq" id="YP_009322510.1">
    <property type="nucleotide sequence ID" value="NC_031922.1"/>
</dbReference>
<organism evidence="2 3">
    <name type="scientific">Synechococcus phage S-CAM9</name>
    <dbReference type="NCBI Taxonomy" id="1883369"/>
    <lineage>
        <taxon>Viruses</taxon>
        <taxon>Duplodnaviria</taxon>
        <taxon>Heunggongvirae</taxon>
        <taxon>Uroviricota</taxon>
        <taxon>Caudoviricetes</taxon>
        <taxon>Pantevenvirales</taxon>
        <taxon>Kyanoviridae</taxon>
        <taxon>Kanaloavirus</taxon>
        <taxon>Kanaloavirus scam9</taxon>
    </lineage>
</organism>
<keyword evidence="3" id="KW-1185">Reference proteome</keyword>
<sequence>MDSGAVINNDTTAYQNYIAMREQKIKEKQRLENLENEVGEIKSLLKEMLNKLN</sequence>
<protein>
    <submittedName>
        <fullName evidence="2">Uncharacterized protein</fullName>
    </submittedName>
</protein>
<evidence type="ECO:0000313" key="3">
    <source>
        <dbReference type="Proteomes" id="UP000202784"/>
    </source>
</evidence>
<feature type="coiled-coil region" evidence="1">
    <location>
        <begin position="14"/>
        <end position="51"/>
    </location>
</feature>
<dbReference type="KEGG" id="vg:30307659"/>
<dbReference type="GeneID" id="30307659"/>
<accession>A0A1D8KPU8</accession>
<gene>
    <name evidence="2" type="ORF">N161109_075</name>
</gene>
<dbReference type="Proteomes" id="UP000202784">
    <property type="component" value="Segment"/>
</dbReference>
<evidence type="ECO:0000256" key="1">
    <source>
        <dbReference type="SAM" id="Coils"/>
    </source>
</evidence>
<keyword evidence="1" id="KW-0175">Coiled coil</keyword>
<proteinExistence type="predicted"/>
<evidence type="ECO:0000313" key="2">
    <source>
        <dbReference type="EMBL" id="AOV60678.1"/>
    </source>
</evidence>